<feature type="transmembrane region" description="Helical" evidence="1">
    <location>
        <begin position="212"/>
        <end position="233"/>
    </location>
</feature>
<name>A0A1W4WZU1_AGRPL</name>
<keyword evidence="1" id="KW-0472">Membrane</keyword>
<dbReference type="InterPro" id="IPR013098">
    <property type="entry name" value="Ig_I-set"/>
</dbReference>
<dbReference type="SUPFAM" id="SSF48726">
    <property type="entry name" value="Immunoglobulin"/>
    <property type="match status" value="1"/>
</dbReference>
<dbReference type="InterPro" id="IPR052615">
    <property type="entry name" value="FGFRL"/>
</dbReference>
<evidence type="ECO:0000259" key="2">
    <source>
        <dbReference type="PROSITE" id="PS50835"/>
    </source>
</evidence>
<dbReference type="Gene3D" id="2.60.40.10">
    <property type="entry name" value="Immunoglobulins"/>
    <property type="match status" value="1"/>
</dbReference>
<dbReference type="PANTHER" id="PTHR19890">
    <property type="entry name" value="FIBROBLAST GROWTH FACTOR RECEPTOR"/>
    <property type="match status" value="1"/>
</dbReference>
<dbReference type="InParanoid" id="A0A1W4WZU1"/>
<dbReference type="FunCoup" id="A0A1W4WZU1">
    <property type="interactions" value="4"/>
</dbReference>
<evidence type="ECO:0000313" key="4">
    <source>
        <dbReference type="RefSeq" id="XP_018325673.1"/>
    </source>
</evidence>
<dbReference type="PANTHER" id="PTHR19890:SF10">
    <property type="entry name" value="FIBROBLAST GROWTH FACTOR RECEPTOR-LIKE 1"/>
    <property type="match status" value="1"/>
</dbReference>
<organism evidence="3 4">
    <name type="scientific">Agrilus planipennis</name>
    <name type="common">Emerald ash borer</name>
    <name type="synonym">Agrilus marcopoli</name>
    <dbReference type="NCBI Taxonomy" id="224129"/>
    <lineage>
        <taxon>Eukaryota</taxon>
        <taxon>Metazoa</taxon>
        <taxon>Ecdysozoa</taxon>
        <taxon>Arthropoda</taxon>
        <taxon>Hexapoda</taxon>
        <taxon>Insecta</taxon>
        <taxon>Pterygota</taxon>
        <taxon>Neoptera</taxon>
        <taxon>Endopterygota</taxon>
        <taxon>Coleoptera</taxon>
        <taxon>Polyphaga</taxon>
        <taxon>Elateriformia</taxon>
        <taxon>Buprestoidea</taxon>
        <taxon>Buprestidae</taxon>
        <taxon>Agrilinae</taxon>
        <taxon>Agrilus</taxon>
    </lineage>
</organism>
<protein>
    <submittedName>
        <fullName evidence="4">Fibroblast growth factor receptor-like 1</fullName>
    </submittedName>
</protein>
<evidence type="ECO:0000313" key="3">
    <source>
        <dbReference type="Proteomes" id="UP000192223"/>
    </source>
</evidence>
<reference evidence="4" key="1">
    <citation type="submission" date="2025-08" db="UniProtKB">
        <authorList>
            <consortium name="RefSeq"/>
        </authorList>
    </citation>
    <scope>IDENTIFICATION</scope>
    <source>
        <tissue evidence="4">Entire body</tissue>
    </source>
</reference>
<dbReference type="OrthoDB" id="6244905at2759"/>
<gene>
    <name evidence="4" type="primary">LOC108737352</name>
</gene>
<keyword evidence="1" id="KW-0812">Transmembrane</keyword>
<dbReference type="GeneID" id="108737352"/>
<dbReference type="InterPro" id="IPR003599">
    <property type="entry name" value="Ig_sub"/>
</dbReference>
<evidence type="ECO:0000256" key="1">
    <source>
        <dbReference type="SAM" id="Phobius"/>
    </source>
</evidence>
<dbReference type="InterPro" id="IPR036179">
    <property type="entry name" value="Ig-like_dom_sf"/>
</dbReference>
<dbReference type="RefSeq" id="XP_018325673.1">
    <property type="nucleotide sequence ID" value="XM_018470171.1"/>
</dbReference>
<dbReference type="STRING" id="224129.A0A1W4WZU1"/>
<keyword evidence="3" id="KW-1185">Reference proteome</keyword>
<feature type="domain" description="Ig-like" evidence="2">
    <location>
        <begin position="92"/>
        <end position="198"/>
    </location>
</feature>
<dbReference type="InterPro" id="IPR007110">
    <property type="entry name" value="Ig-like_dom"/>
</dbReference>
<dbReference type="InterPro" id="IPR013783">
    <property type="entry name" value="Ig-like_fold"/>
</dbReference>
<dbReference type="AlphaFoldDB" id="A0A1W4WZU1"/>
<dbReference type="KEGG" id="apln:108737352"/>
<dbReference type="SMART" id="SM00409">
    <property type="entry name" value="IG"/>
    <property type="match status" value="1"/>
</dbReference>
<keyword evidence="1" id="KW-1133">Transmembrane helix</keyword>
<proteinExistence type="predicted"/>
<sequence length="273" mass="31281">MVAITKVACQPDFKYVSCSKYYESVRNVHTGENGGWTKIEGNVSKKKCSHVLELENTTGNQSGIYRCIEHGKVLKSYEVEITDFTKYSGMPPELLDVIPSNVTVQQNAQIIIQCKVYSQQPPVILWFKQSDSTNYDIQYFDKFYIRINTSVQVHPVPHEVNVYMSKLNIHDIREIDSGLYVCVAMTEHGKDLKHATVKVISSTTNWEPHTSFSLLFLIPLVFALIPVTVWLCYYRKKMKHDSRNPLQIQQERKLIRPVLATNGQNHVGRSSVI</sequence>
<dbReference type="PROSITE" id="PS50835">
    <property type="entry name" value="IG_LIKE"/>
    <property type="match status" value="1"/>
</dbReference>
<dbReference type="Pfam" id="PF07679">
    <property type="entry name" value="I-set"/>
    <property type="match status" value="1"/>
</dbReference>
<accession>A0A1W4WZU1</accession>
<dbReference type="Proteomes" id="UP000192223">
    <property type="component" value="Unplaced"/>
</dbReference>